<comment type="caution">
    <text evidence="3">The sequence shown here is derived from an EMBL/GenBank/DDBJ whole genome shotgun (WGS) entry which is preliminary data.</text>
</comment>
<organism evidence="3 4">
    <name type="scientific">Ancylobacter novellus</name>
    <name type="common">Thiobacillus novellus</name>
    <dbReference type="NCBI Taxonomy" id="921"/>
    <lineage>
        <taxon>Bacteria</taxon>
        <taxon>Pseudomonadati</taxon>
        <taxon>Pseudomonadota</taxon>
        <taxon>Alphaproteobacteria</taxon>
        <taxon>Hyphomicrobiales</taxon>
        <taxon>Xanthobacteraceae</taxon>
        <taxon>Ancylobacter</taxon>
    </lineage>
</organism>
<accession>A0A2W5KAT3</accession>
<dbReference type="Pfam" id="PF01266">
    <property type="entry name" value="DAO"/>
    <property type="match status" value="1"/>
</dbReference>
<dbReference type="PANTHER" id="PTHR13847:SF201">
    <property type="entry name" value="PUTATIBE OXIDOREDUCTASE"/>
    <property type="match status" value="1"/>
</dbReference>
<evidence type="ECO:0000313" key="4">
    <source>
        <dbReference type="Proteomes" id="UP000249577"/>
    </source>
</evidence>
<evidence type="ECO:0000313" key="3">
    <source>
        <dbReference type="EMBL" id="PZQ14162.1"/>
    </source>
</evidence>
<name>A0A2W5KAT3_ANCNO</name>
<dbReference type="SUPFAM" id="SSF51905">
    <property type="entry name" value="FAD/NAD(P)-binding domain"/>
    <property type="match status" value="1"/>
</dbReference>
<reference evidence="3 4" key="1">
    <citation type="submission" date="2017-08" db="EMBL/GenBank/DDBJ databases">
        <title>Infants hospitalized years apart are colonized by the same room-sourced microbial strains.</title>
        <authorList>
            <person name="Brooks B."/>
            <person name="Olm M.R."/>
            <person name="Firek B.A."/>
            <person name="Baker R."/>
            <person name="Thomas B.C."/>
            <person name="Morowitz M.J."/>
            <person name="Banfield J.F."/>
        </authorList>
    </citation>
    <scope>NUCLEOTIDE SEQUENCE [LARGE SCALE GENOMIC DNA]</scope>
    <source>
        <strain evidence="3">S2_005_003_R2_43</strain>
    </source>
</reference>
<dbReference type="Proteomes" id="UP000249577">
    <property type="component" value="Unassembled WGS sequence"/>
</dbReference>
<dbReference type="AlphaFoldDB" id="A0A2W5KAT3"/>
<sequence>MTNRSKRDLRSGVPLWLRREAPSPAAPLERNETVDVLVVGGGVSGALVADAALQAGLSVIAIDRRDFVRGSTPASTALLQFEIDEPLTALSEAIGEADAARAYWRSAAAVGHLAGRIADLGIACSLKERETVYLPGNVLDARALAKEATARARIGLRSRYAEAAEIKAMTDVDAEGGIVSGGCAELDPVRLTRGLWRSAMARGARLFAPVEAIDVEEGRASVTVATAGGQDIKARWVVLATGYELMSFVPMEGHSVLSTWAMATEPQPERLWPSRALIWEAADPYLYMRTTSDGRIIVGGEDEPIDDDKKRDALTTTKIAAIGRKLKAKLPDVSVEPAFSWAGFFGESDTGLPTIGTPPGMKRTFAVMGYGGNGITFSAVAAQLIQRAMIGLKDPDADLFAFKG</sequence>
<keyword evidence="1" id="KW-0560">Oxidoreductase</keyword>
<dbReference type="InterPro" id="IPR006076">
    <property type="entry name" value="FAD-dep_OxRdtase"/>
</dbReference>
<evidence type="ECO:0000259" key="2">
    <source>
        <dbReference type="Pfam" id="PF01266"/>
    </source>
</evidence>
<proteinExistence type="predicted"/>
<dbReference type="PANTHER" id="PTHR13847">
    <property type="entry name" value="SARCOSINE DEHYDROGENASE-RELATED"/>
    <property type="match status" value="1"/>
</dbReference>
<dbReference type="InterPro" id="IPR036188">
    <property type="entry name" value="FAD/NAD-bd_sf"/>
</dbReference>
<dbReference type="Gene3D" id="3.50.50.60">
    <property type="entry name" value="FAD/NAD(P)-binding domain"/>
    <property type="match status" value="1"/>
</dbReference>
<gene>
    <name evidence="3" type="ORF">DI565_12060</name>
</gene>
<dbReference type="EMBL" id="QFPN01000006">
    <property type="protein sequence ID" value="PZQ14162.1"/>
    <property type="molecule type" value="Genomic_DNA"/>
</dbReference>
<protein>
    <submittedName>
        <fullName evidence="3">FAD-dependent oxidoreductase</fullName>
    </submittedName>
</protein>
<evidence type="ECO:0000256" key="1">
    <source>
        <dbReference type="ARBA" id="ARBA00023002"/>
    </source>
</evidence>
<dbReference type="Gene3D" id="3.30.9.10">
    <property type="entry name" value="D-Amino Acid Oxidase, subunit A, domain 2"/>
    <property type="match status" value="1"/>
</dbReference>
<dbReference type="GO" id="GO:0016491">
    <property type="term" value="F:oxidoreductase activity"/>
    <property type="evidence" value="ECO:0007669"/>
    <property type="project" value="UniProtKB-KW"/>
</dbReference>
<dbReference type="GO" id="GO:0005737">
    <property type="term" value="C:cytoplasm"/>
    <property type="evidence" value="ECO:0007669"/>
    <property type="project" value="TreeGrafter"/>
</dbReference>
<feature type="domain" description="FAD dependent oxidoreductase" evidence="2">
    <location>
        <begin position="35"/>
        <end position="385"/>
    </location>
</feature>